<dbReference type="AlphaFoldDB" id="A0A4V3AN85"/>
<keyword evidence="3" id="KW-1003">Cell membrane</keyword>
<organism evidence="10 11">
    <name type="scientific">Luteimonas terrae</name>
    <dbReference type="NCBI Taxonomy" id="1530191"/>
    <lineage>
        <taxon>Bacteria</taxon>
        <taxon>Pseudomonadati</taxon>
        <taxon>Pseudomonadota</taxon>
        <taxon>Gammaproteobacteria</taxon>
        <taxon>Lysobacterales</taxon>
        <taxon>Lysobacteraceae</taxon>
        <taxon>Luteimonas</taxon>
    </lineage>
</organism>
<feature type="transmembrane region" description="Helical" evidence="9">
    <location>
        <begin position="210"/>
        <end position="229"/>
    </location>
</feature>
<feature type="compositionally biased region" description="Basic and acidic residues" evidence="8">
    <location>
        <begin position="26"/>
        <end position="44"/>
    </location>
</feature>
<evidence type="ECO:0000256" key="4">
    <source>
        <dbReference type="ARBA" id="ARBA00022692"/>
    </source>
</evidence>
<dbReference type="PANTHER" id="PTHR30531:SF14">
    <property type="entry name" value="SURFACE PRESENTATION OF ANTIGENS PROTEIN SPAS"/>
    <property type="match status" value="1"/>
</dbReference>
<dbReference type="GO" id="GO:0005886">
    <property type="term" value="C:plasma membrane"/>
    <property type="evidence" value="ECO:0007669"/>
    <property type="project" value="UniProtKB-SubCell"/>
</dbReference>
<dbReference type="Gene3D" id="3.40.1690.10">
    <property type="entry name" value="secretion proteins EscU"/>
    <property type="match status" value="1"/>
</dbReference>
<gene>
    <name evidence="10" type="ORF">E2F49_15490</name>
</gene>
<keyword evidence="5 9" id="KW-1133">Transmembrane helix</keyword>
<keyword evidence="11" id="KW-1185">Reference proteome</keyword>
<dbReference type="NCBIfam" id="TIGR01404">
    <property type="entry name" value="FlhB_rel_III"/>
    <property type="match status" value="1"/>
</dbReference>
<accession>A0A4V3AN85</accession>
<proteinExistence type="inferred from homology"/>
<dbReference type="SUPFAM" id="SSF160544">
    <property type="entry name" value="EscU C-terminal domain-like"/>
    <property type="match status" value="1"/>
</dbReference>
<evidence type="ECO:0000313" key="10">
    <source>
        <dbReference type="EMBL" id="TDK28962.1"/>
    </source>
</evidence>
<evidence type="ECO:0000256" key="5">
    <source>
        <dbReference type="ARBA" id="ARBA00022989"/>
    </source>
</evidence>
<evidence type="ECO:0000313" key="11">
    <source>
        <dbReference type="Proteomes" id="UP000295543"/>
    </source>
</evidence>
<feature type="transmembrane region" description="Helical" evidence="9">
    <location>
        <begin position="53"/>
        <end position="74"/>
    </location>
</feature>
<protein>
    <submittedName>
        <fullName evidence="10">EscU/YscU/HrcU family type III secretion system export apparatus switch protein</fullName>
    </submittedName>
</protein>
<evidence type="ECO:0000256" key="6">
    <source>
        <dbReference type="ARBA" id="ARBA00023026"/>
    </source>
</evidence>
<sequence length="420" mass="46719">MLASPFHARHWCAPCLGGPMAEENEGADKTEKPTSKKLKDARKDGNVAKSRELTSTVLIMGWLAGGWMMMGYMFRRISGLFDSALQVMNQPFDAALRTIAPLAVQTLLAMTLPLLLLAVMLALLVEFLQVGPVATMKKVTPDLSKLNPVSGVKKMFSMDNLVELVKSALKSMALIGIGGLVLWGMLPPLLQLPFAQPQAIGSAIWHALKWIGIWTIFVFFFVSALDASYQKYSYIKKLRMSRRDIKQEVKENEGDPYVKQRRKQLHQEWSQQNMLNAVRGSNVVVTNPTHIAVALQYEQGNDDLPLVVAKGEGHVAEEIKRVAEEAGVPILENVPLARGLNARVEIDDYISDDFFEAVAQVLYWAEGVRIGEHRPEPPEFDPPAEMRAEIGLENPEDAVPPLAEDPAVADRFEDPRDPMR</sequence>
<dbReference type="InterPro" id="IPR006135">
    <property type="entry name" value="T3SS_substrate_exporter"/>
</dbReference>
<feature type="region of interest" description="Disordered" evidence="8">
    <location>
        <begin position="372"/>
        <end position="420"/>
    </location>
</feature>
<feature type="transmembrane region" description="Helical" evidence="9">
    <location>
        <begin position="172"/>
        <end position="190"/>
    </location>
</feature>
<evidence type="ECO:0000256" key="2">
    <source>
        <dbReference type="ARBA" id="ARBA00010690"/>
    </source>
</evidence>
<dbReference type="PANTHER" id="PTHR30531">
    <property type="entry name" value="FLAGELLAR BIOSYNTHETIC PROTEIN FLHB"/>
    <property type="match status" value="1"/>
</dbReference>
<name>A0A4V3AN85_9GAMM</name>
<evidence type="ECO:0000256" key="7">
    <source>
        <dbReference type="ARBA" id="ARBA00023136"/>
    </source>
</evidence>
<keyword evidence="7 9" id="KW-0472">Membrane</keyword>
<dbReference type="EMBL" id="SMTG01000009">
    <property type="protein sequence ID" value="TDK28962.1"/>
    <property type="molecule type" value="Genomic_DNA"/>
</dbReference>
<keyword evidence="6" id="KW-0843">Virulence</keyword>
<dbReference type="GO" id="GO:0009306">
    <property type="term" value="P:protein secretion"/>
    <property type="evidence" value="ECO:0007669"/>
    <property type="project" value="InterPro"/>
</dbReference>
<dbReference type="InterPro" id="IPR029025">
    <property type="entry name" value="T3SS_substrate_exporter_C"/>
</dbReference>
<comment type="similarity">
    <text evidence="2">Belongs to the type III secretion exporter family.</text>
</comment>
<dbReference type="OrthoDB" id="9807950at2"/>
<dbReference type="PRINTS" id="PR00950">
    <property type="entry name" value="TYPE3IMSPROT"/>
</dbReference>
<feature type="compositionally biased region" description="Basic and acidic residues" evidence="8">
    <location>
        <begin position="408"/>
        <end position="420"/>
    </location>
</feature>
<reference evidence="10 11" key="1">
    <citation type="submission" date="2019-03" db="EMBL/GenBank/DDBJ databases">
        <title>Luteimonas zhaokaii sp.nov., isolated from the rectal contents of Plateau pika in Yushu, Qinghai Province, China.</title>
        <authorList>
            <person name="Zhang G."/>
        </authorList>
    </citation>
    <scope>NUCLEOTIDE SEQUENCE [LARGE SCALE GENOMIC DNA]</scope>
    <source>
        <strain evidence="10 11">THG-MD21</strain>
    </source>
</reference>
<evidence type="ECO:0000256" key="8">
    <source>
        <dbReference type="SAM" id="MobiDB-lite"/>
    </source>
</evidence>
<comment type="subcellular location">
    <subcellularLocation>
        <location evidence="1">Cell membrane</location>
        <topology evidence="1">Multi-pass membrane protein</topology>
    </subcellularLocation>
</comment>
<evidence type="ECO:0000256" key="9">
    <source>
        <dbReference type="SAM" id="Phobius"/>
    </source>
</evidence>
<keyword evidence="4 9" id="KW-0812">Transmembrane</keyword>
<comment type="caution">
    <text evidence="10">The sequence shown here is derived from an EMBL/GenBank/DDBJ whole genome shotgun (WGS) entry which is preliminary data.</text>
</comment>
<dbReference type="Pfam" id="PF01312">
    <property type="entry name" value="Bac_export_2"/>
    <property type="match status" value="1"/>
</dbReference>
<dbReference type="InterPro" id="IPR006307">
    <property type="entry name" value="BsaZ-like"/>
</dbReference>
<evidence type="ECO:0000256" key="3">
    <source>
        <dbReference type="ARBA" id="ARBA00022475"/>
    </source>
</evidence>
<feature type="region of interest" description="Disordered" evidence="8">
    <location>
        <begin position="23"/>
        <end position="44"/>
    </location>
</feature>
<feature type="transmembrane region" description="Helical" evidence="9">
    <location>
        <begin position="107"/>
        <end position="128"/>
    </location>
</feature>
<dbReference type="Proteomes" id="UP000295543">
    <property type="component" value="Unassembled WGS sequence"/>
</dbReference>
<evidence type="ECO:0000256" key="1">
    <source>
        <dbReference type="ARBA" id="ARBA00004651"/>
    </source>
</evidence>